<organism evidence="18 19">
    <name type="scientific">Lachnellula cervina</name>
    <dbReference type="NCBI Taxonomy" id="1316786"/>
    <lineage>
        <taxon>Eukaryota</taxon>
        <taxon>Fungi</taxon>
        <taxon>Dikarya</taxon>
        <taxon>Ascomycota</taxon>
        <taxon>Pezizomycotina</taxon>
        <taxon>Leotiomycetes</taxon>
        <taxon>Helotiales</taxon>
        <taxon>Lachnaceae</taxon>
        <taxon>Lachnellula</taxon>
    </lineage>
</organism>
<evidence type="ECO:0000256" key="9">
    <source>
        <dbReference type="ARBA" id="ARBA00022723"/>
    </source>
</evidence>
<evidence type="ECO:0000256" key="3">
    <source>
        <dbReference type="ARBA" id="ARBA00004906"/>
    </source>
</evidence>
<dbReference type="InterPro" id="IPR001841">
    <property type="entry name" value="Znf_RING"/>
</dbReference>
<evidence type="ECO:0000256" key="12">
    <source>
        <dbReference type="ARBA" id="ARBA00022786"/>
    </source>
</evidence>
<evidence type="ECO:0000256" key="1">
    <source>
        <dbReference type="ARBA" id="ARBA00000900"/>
    </source>
</evidence>
<dbReference type="EC" id="2.3.2.27" evidence="5 16"/>
<dbReference type="PROSITE" id="PS50089">
    <property type="entry name" value="ZF_RING_2"/>
    <property type="match status" value="1"/>
</dbReference>
<dbReference type="InterPro" id="IPR054476">
    <property type="entry name" value="Ltn1_N"/>
</dbReference>
<evidence type="ECO:0000256" key="6">
    <source>
        <dbReference type="ARBA" id="ARBA00017157"/>
    </source>
</evidence>
<dbReference type="Pfam" id="PF22999">
    <property type="entry name" value="LTN1_E3_ligase_6th"/>
    <property type="match status" value="1"/>
</dbReference>
<dbReference type="SMART" id="SM00184">
    <property type="entry name" value="RING"/>
    <property type="match status" value="1"/>
</dbReference>
<evidence type="ECO:0000256" key="4">
    <source>
        <dbReference type="ARBA" id="ARBA00007997"/>
    </source>
</evidence>
<dbReference type="Proteomes" id="UP000481288">
    <property type="component" value="Unassembled WGS sequence"/>
</dbReference>
<dbReference type="GO" id="GO:0016567">
    <property type="term" value="P:protein ubiquitination"/>
    <property type="evidence" value="ECO:0007669"/>
    <property type="project" value="UniProtKB-UniPathway"/>
</dbReference>
<dbReference type="FunFam" id="3.30.40.10:FF:000038">
    <property type="entry name" value="E3 ubiquitin-protein ligase listerin"/>
    <property type="match status" value="1"/>
</dbReference>
<evidence type="ECO:0000256" key="14">
    <source>
        <dbReference type="ARBA" id="ARBA00055150"/>
    </source>
</evidence>
<keyword evidence="9 16" id="KW-0479">Metal-binding</keyword>
<evidence type="ECO:0000256" key="11">
    <source>
        <dbReference type="ARBA" id="ARBA00022771"/>
    </source>
</evidence>
<name>A0A7D8YMP5_9HELO</name>
<dbReference type="GO" id="GO:1990116">
    <property type="term" value="P:ribosome-associated ubiquitin-dependent protein catabolic process"/>
    <property type="evidence" value="ECO:0007669"/>
    <property type="project" value="UniProtKB-UniRule"/>
</dbReference>
<dbReference type="InterPro" id="IPR016024">
    <property type="entry name" value="ARM-type_fold"/>
</dbReference>
<dbReference type="GO" id="GO:0061630">
    <property type="term" value="F:ubiquitin protein ligase activity"/>
    <property type="evidence" value="ECO:0007669"/>
    <property type="project" value="UniProtKB-UniRule"/>
</dbReference>
<dbReference type="GO" id="GO:1990112">
    <property type="term" value="C:RQC complex"/>
    <property type="evidence" value="ECO:0007669"/>
    <property type="project" value="UniProtKB-UniRule"/>
</dbReference>
<dbReference type="InterPro" id="IPR039804">
    <property type="entry name" value="RING-CH-C4HC3_LTN1"/>
</dbReference>
<dbReference type="InterPro" id="IPR057030">
    <property type="entry name" value="TPR_Rkr-1"/>
</dbReference>
<comment type="caution">
    <text evidence="18">The sequence shown here is derived from an EMBL/GenBank/DDBJ whole genome shotgun (WGS) entry which is preliminary data.</text>
</comment>
<comment type="similarity">
    <text evidence="4 16">Belongs to the LTN1 family.</text>
</comment>
<reference evidence="18 19" key="1">
    <citation type="submission" date="2018-05" db="EMBL/GenBank/DDBJ databases">
        <title>Whole genome sequencing for identification of molecular markers to develop diagnostic detection tools for the regulated plant pathogen Lachnellula willkommii.</title>
        <authorList>
            <person name="Giroux E."/>
            <person name="Bilodeau G."/>
        </authorList>
    </citation>
    <scope>NUCLEOTIDE SEQUENCE [LARGE SCALE GENOMIC DNA]</scope>
    <source>
        <strain evidence="18 19">CBS 625.97</strain>
    </source>
</reference>
<dbReference type="PANTHER" id="PTHR12389">
    <property type="entry name" value="ZINC FINGER PROTEIN 294"/>
    <property type="match status" value="1"/>
</dbReference>
<dbReference type="CDD" id="cd16491">
    <property type="entry name" value="RING-CH-C4HC3_LTN1"/>
    <property type="match status" value="1"/>
</dbReference>
<dbReference type="SUPFAM" id="SSF48371">
    <property type="entry name" value="ARM repeat"/>
    <property type="match status" value="1"/>
</dbReference>
<proteinExistence type="inferred from homology"/>
<sequence>MSKNQFKTAASSSRAAFAPSTGFGAFGSTAAASKLSYLAELPNLTSISDPNLIVAFRGLRKPDTTTKLRSLGTITAYVEEHSALENGGVEDPVLEAWVHFYPRLSIANDRRVRESSHSVQAALLKAAGKRMLKYIPRIIGTWLAGCYDKDTLVSRAAQLGIETFLDTDEKMTQFWKRGQIQILEYAQEASQETPATLSDERNTASDDSMEVFHRVQCSSLSLVTNLLLKLKAEDIAACQNIYETYFSDKNIWSNAASPDSYLRRAACKMLVACLEKQPTIVMENIESISTGYIALALRESQSTTALLLLQTLEQLTARHPKVWDGPYRVSKEKFPSSFDVLRRFVKKGSHSCPPKYWLALQLLVHRLPSKILPSKADPALDFLTSLRKGIEGEPKQHLAQAWSSYFDIASVLAKNIPDIKDQNAVVKDRIVKLFDEYFSGEISVPTSALAEAYYILISNTNLGGSEECLLEHLSSFSNSLAQQIRKSLEVATKDAEQHVQNQRHIIQLGHRWFILLADILRLNNSQDHAKRIVIPSRQVFIAAIETIIGENGKAYSAAAIVEMVLRFAPVLVDDETSDSMRALVEIHTPRLILSPSSRHLVSLLPIFGQLPNKLATFEKGWEATINYLVDFRPRNSTFVVVKGLIEHESAAKLSRAHRGLQTLLMDANTRSLQGESDTWPLVETAIRFDCFAETSVSALIQELLRHLNPKNYDILSEKFEVALKTLECISIKRPILLHQDQDTQMELITILLGLIETSDDDIAPRALKLKSDVDKARPSTGPTEQNFMLHLIRNNLELDSEDPRLLLVDTLVSQATTVKESSGDSVPAMDFFPDVQKWSEALKAPLNLPPNPALAVMRPMAGAAFLATPPLVDRTLTIATEAIHFSVLIRMALFTSNLVDDMDIVTRLPKDMLVELLHSLLLTVELLSDRIDLLPDGRLPEGVMDYDASSDLVFSKYLFPGIIGAHRWKPQNTANPDGDMGRVVNLLCGKLTETARSTSSSAYYASKALNHLLTRVVDAHKCSIADCEANLTESGVVLLETKDTIANIGILSGFNTNLAKSKIASNLCNKLVSAIVDASPQSEKTLGSLVLLNTVLAIYDEEEDAIPVSTNRLVFAVRQILSWSEDLASTDSRLASEACHALQRLLPAIKDVYGTYWETALELCISIWESDRNDELSDDIIPMVGMSLKLYSVLRKIQEPNDDLLEALSSKRTELSQGLVHLLKLQRPMNHKPLDFVDTVLLRELREISTDDLQDLSEFYLVLSSDNRKLQSAAFHMLQSGIPSVQQQLSVDVLLEKRDARLPDELLSLLLNSPSFDTYSDGQLREFPSEIRCYLLSWYLVYFSFSNASLKVQNDYAEILKMEQVIDPLLVFLFDVMGHSAGVPLDLERWGFTNTTWGYDLWDPVVDTDPERDMQWLLVNIWFMCLKYTPDLAKTWFLALKSKQTTLAVTTWTEKYFSPCLISEAKDVATKWDEAQEVSDDEKKLIVRVSKNSPNITVGYEIDELMMSIVMILPSNYPLDRVEVKGVNRVAVKESTWNGWMRTIQGATMFNNGTVADGLTVFKKNIFAALKGQTECSICYSIISSDKRMPDKRCQTCKNLFHANCLFKWFASSNASTCPMCRQPFNYAATSVTQRMRDNLAA</sequence>
<dbReference type="Pfam" id="PF13639">
    <property type="entry name" value="zf-RING_2"/>
    <property type="match status" value="1"/>
</dbReference>
<dbReference type="Pfam" id="PF23009">
    <property type="entry name" value="UBC_like"/>
    <property type="match status" value="1"/>
</dbReference>
<dbReference type="Pfam" id="PF22958">
    <property type="entry name" value="Ltn1_1st"/>
    <property type="match status" value="1"/>
</dbReference>
<protein>
    <recommendedName>
        <fullName evidence="6 16">E3 ubiquitin-protein ligase listerin</fullName>
        <ecNumber evidence="5 16">2.3.2.27</ecNumber>
    </recommendedName>
    <alternativeName>
        <fullName evidence="16">RING-type E3 ubiquitin transferase listerin</fullName>
    </alternativeName>
</protein>
<evidence type="ECO:0000313" key="19">
    <source>
        <dbReference type="Proteomes" id="UP000481288"/>
    </source>
</evidence>
<dbReference type="InterPro" id="IPR054478">
    <property type="entry name" value="LTN1_UBC"/>
</dbReference>
<dbReference type="UniPathway" id="UPA00143"/>
<comment type="catalytic activity">
    <reaction evidence="1 16">
        <text>S-ubiquitinyl-[E2 ubiquitin-conjugating enzyme]-L-cysteine + [acceptor protein]-L-lysine = [E2 ubiquitin-conjugating enzyme]-L-cysteine + N(6)-ubiquitinyl-[acceptor protein]-L-lysine.</text>
        <dbReference type="EC" id="2.3.2.27"/>
    </reaction>
</comment>
<dbReference type="InterPro" id="IPR054477">
    <property type="entry name" value="LTN1_E3_ligase_6th"/>
</dbReference>
<dbReference type="GO" id="GO:0043023">
    <property type="term" value="F:ribosomal large subunit binding"/>
    <property type="evidence" value="ECO:0007669"/>
    <property type="project" value="TreeGrafter"/>
</dbReference>
<dbReference type="EMBL" id="QGMG01001211">
    <property type="protein sequence ID" value="TVY50274.1"/>
    <property type="molecule type" value="Genomic_DNA"/>
</dbReference>
<evidence type="ECO:0000256" key="5">
    <source>
        <dbReference type="ARBA" id="ARBA00012483"/>
    </source>
</evidence>
<keyword evidence="8 16" id="KW-0808">Transferase</keyword>
<dbReference type="Pfam" id="PF23280">
    <property type="entry name" value="TPR_26"/>
    <property type="match status" value="1"/>
</dbReference>
<evidence type="ECO:0000256" key="13">
    <source>
        <dbReference type="ARBA" id="ARBA00022833"/>
    </source>
</evidence>
<keyword evidence="11 15" id="KW-0863">Zinc-finger</keyword>
<dbReference type="GO" id="GO:0005829">
    <property type="term" value="C:cytosol"/>
    <property type="evidence" value="ECO:0007669"/>
    <property type="project" value="UniProtKB-SubCell"/>
</dbReference>
<keyword evidence="12 16" id="KW-0833">Ubl conjugation pathway</keyword>
<dbReference type="OrthoDB" id="6108at2759"/>
<evidence type="ECO:0000256" key="10">
    <source>
        <dbReference type="ARBA" id="ARBA00022737"/>
    </source>
</evidence>
<keyword evidence="7" id="KW-0963">Cytoplasm</keyword>
<comment type="pathway">
    <text evidence="3 16">Protein modification; protein ubiquitination.</text>
</comment>
<dbReference type="InterPro" id="IPR039795">
    <property type="entry name" value="LTN1/Rkr1"/>
</dbReference>
<feature type="domain" description="RING-type" evidence="17">
    <location>
        <begin position="1576"/>
        <end position="1622"/>
    </location>
</feature>
<gene>
    <name evidence="18" type="primary">rkr1</name>
    <name evidence="18" type="ORF">LCER1_G009067</name>
</gene>
<evidence type="ECO:0000256" key="8">
    <source>
        <dbReference type="ARBA" id="ARBA00022679"/>
    </source>
</evidence>
<comment type="function">
    <text evidence="14">E3 ubiquitin-protein ligase component of the ribosome quality control complex (RQC), a ribosome-associated complex that mediates ubiquitination and extraction of incompletely synthesized nascent chains for proteasomal degradation. Mediates ubiquitination of proteins derived from mRNAs lacking stop codons (non-stop proteins) and other translation arrest products induced by poly-lysine sequences and tandem rare codons. Ubiquitination leads to CDC48 recruitment for extraction and degradation of the incomplete translation product. May indirectly play a role in chromatin function and transcription.</text>
</comment>
<dbReference type="SMART" id="SM01197">
    <property type="entry name" value="FANCL_C"/>
    <property type="match status" value="1"/>
</dbReference>
<dbReference type="PANTHER" id="PTHR12389:SF0">
    <property type="entry name" value="E3 UBIQUITIN-PROTEIN LIGASE LISTERIN"/>
    <property type="match status" value="1"/>
</dbReference>
<dbReference type="GO" id="GO:0072344">
    <property type="term" value="P:rescue of stalled ribosome"/>
    <property type="evidence" value="ECO:0007669"/>
    <property type="project" value="UniProtKB-UniRule"/>
</dbReference>
<comment type="function">
    <text evidence="16">E3 ubiquitin-protein ligase. Component of the ribosome quality control complex (RQC), a ribosome-associated complex that mediates ubiquitination and extraction of incompletely synthesized nascent chains for proteasomal degradation.</text>
</comment>
<comment type="subunit">
    <text evidence="16">Component of the ribosome quality control complex (RQC).</text>
</comment>
<evidence type="ECO:0000256" key="7">
    <source>
        <dbReference type="ARBA" id="ARBA00022490"/>
    </source>
</evidence>
<evidence type="ECO:0000259" key="17">
    <source>
        <dbReference type="PROSITE" id="PS50089"/>
    </source>
</evidence>
<evidence type="ECO:0000256" key="15">
    <source>
        <dbReference type="PROSITE-ProRule" id="PRU00175"/>
    </source>
</evidence>
<dbReference type="InterPro" id="IPR013083">
    <property type="entry name" value="Znf_RING/FYVE/PHD"/>
</dbReference>
<comment type="subcellular location">
    <subcellularLocation>
        <location evidence="2">Cytoplasm</location>
        <location evidence="2">Cytosol</location>
    </subcellularLocation>
</comment>
<keyword evidence="10" id="KW-0677">Repeat</keyword>
<keyword evidence="19" id="KW-1185">Reference proteome</keyword>
<evidence type="ECO:0000256" key="2">
    <source>
        <dbReference type="ARBA" id="ARBA00004514"/>
    </source>
</evidence>
<evidence type="ECO:0000313" key="18">
    <source>
        <dbReference type="EMBL" id="TVY50274.1"/>
    </source>
</evidence>
<keyword evidence="13 16" id="KW-0862">Zinc</keyword>
<accession>A0A7D8YMP5</accession>
<dbReference type="Gene3D" id="3.30.40.10">
    <property type="entry name" value="Zinc/RING finger domain, C3HC4 (zinc finger)"/>
    <property type="match status" value="1"/>
</dbReference>
<dbReference type="SUPFAM" id="SSF57850">
    <property type="entry name" value="RING/U-box"/>
    <property type="match status" value="1"/>
</dbReference>
<dbReference type="GO" id="GO:0008270">
    <property type="term" value="F:zinc ion binding"/>
    <property type="evidence" value="ECO:0007669"/>
    <property type="project" value="UniProtKB-KW"/>
</dbReference>
<evidence type="ECO:0000256" key="16">
    <source>
        <dbReference type="RuleBase" id="RU367090"/>
    </source>
</evidence>